<feature type="transmembrane region" description="Helical" evidence="1">
    <location>
        <begin position="51"/>
        <end position="84"/>
    </location>
</feature>
<dbReference type="Gene3D" id="1.20.1250.20">
    <property type="entry name" value="MFS general substrate transporter like domains"/>
    <property type="match status" value="1"/>
</dbReference>
<keyword evidence="1" id="KW-1133">Transmembrane helix</keyword>
<dbReference type="SUPFAM" id="SSF103473">
    <property type="entry name" value="MFS general substrate transporter"/>
    <property type="match status" value="1"/>
</dbReference>
<organism evidence="2 3">
    <name type="scientific">Bacteroides mediterraneensis</name>
    <dbReference type="NCBI Taxonomy" id="1841856"/>
    <lineage>
        <taxon>Bacteria</taxon>
        <taxon>Pseudomonadati</taxon>
        <taxon>Bacteroidota</taxon>
        <taxon>Bacteroidia</taxon>
        <taxon>Bacteroidales</taxon>
        <taxon>Bacteroidaceae</taxon>
        <taxon>Bacteroides</taxon>
    </lineage>
</organism>
<keyword evidence="1" id="KW-0812">Transmembrane</keyword>
<dbReference type="EMBL" id="JACJJW010000111">
    <property type="protein sequence ID" value="MBM6759913.1"/>
    <property type="molecule type" value="Genomic_DNA"/>
</dbReference>
<feature type="non-terminal residue" evidence="2">
    <location>
        <position position="85"/>
    </location>
</feature>
<protein>
    <submittedName>
        <fullName evidence="2">MFS transporter</fullName>
    </submittedName>
</protein>
<evidence type="ECO:0000313" key="2">
    <source>
        <dbReference type="EMBL" id="MBM6759913.1"/>
    </source>
</evidence>
<evidence type="ECO:0000313" key="3">
    <source>
        <dbReference type="Proteomes" id="UP000703295"/>
    </source>
</evidence>
<dbReference type="InterPro" id="IPR036259">
    <property type="entry name" value="MFS_trans_sf"/>
</dbReference>
<gene>
    <name evidence="2" type="ORF">H6A31_14805</name>
</gene>
<dbReference type="Proteomes" id="UP000703295">
    <property type="component" value="Unassembled WGS sequence"/>
</dbReference>
<proteinExistence type="predicted"/>
<evidence type="ECO:0000256" key="1">
    <source>
        <dbReference type="SAM" id="Phobius"/>
    </source>
</evidence>
<reference evidence="2 3" key="1">
    <citation type="journal article" date="2021" name="Sci. Rep.">
        <title>The distribution of antibiotic resistance genes in chicken gut microbiota commensals.</title>
        <authorList>
            <person name="Juricova H."/>
            <person name="Matiasovicova J."/>
            <person name="Kubasova T."/>
            <person name="Cejkova D."/>
            <person name="Rychlik I."/>
        </authorList>
    </citation>
    <scope>NUCLEOTIDE SEQUENCE [LARGE SCALE GENOMIC DNA]</scope>
    <source>
        <strain evidence="2 3">An801</strain>
    </source>
</reference>
<name>A0ABS2EZF0_9BACE</name>
<keyword evidence="3" id="KW-1185">Reference proteome</keyword>
<comment type="caution">
    <text evidence="2">The sequence shown here is derived from an EMBL/GenBank/DDBJ whole genome shotgun (WGS) entry which is preliminary data.</text>
</comment>
<feature type="non-terminal residue" evidence="2">
    <location>
        <position position="1"/>
    </location>
</feature>
<keyword evidence="1" id="KW-0472">Membrane</keyword>
<sequence>ITDTLAHGGLGLPINAGQVVMASYGAAVLLMTIPGGIFADRILGPWMSTLCGGLIIMTGHVILAIPQVVTSWIGLICIAIGTGFI</sequence>
<feature type="transmembrane region" description="Helical" evidence="1">
    <location>
        <begin position="20"/>
        <end position="39"/>
    </location>
</feature>
<accession>A0ABS2EZF0</accession>